<dbReference type="PANTHER" id="PTHR41260:SF1">
    <property type="entry name" value="PROTEIN ECSC"/>
    <property type="match status" value="1"/>
</dbReference>
<dbReference type="Proteomes" id="UP000219546">
    <property type="component" value="Unassembled WGS sequence"/>
</dbReference>
<keyword evidence="2" id="KW-1185">Reference proteome</keyword>
<evidence type="ECO:0000313" key="2">
    <source>
        <dbReference type="Proteomes" id="UP000219546"/>
    </source>
</evidence>
<sequence>MTEYEQRALSELEFWKIKQTNKTSSLNRAAKRVQAKINEWIPKKVHAVITESIKGMVQTALAGSSIKSMEPLVGEELELREKLALEKVEVYKKAAAIEGSGTGAGGIFLGLADFPLLLTIKLKFLYDVSSIYGYDPKEYENRIYILYVFLLAFSSDEKRKETLALLEDWEAKKEELIQLDWQTFQQEYRDYLDIKKLLQLVPGIGAVVGFYVNYQLLDQLGETAKFAYRMRYFRV</sequence>
<name>A0A285CR19_9BACI</name>
<dbReference type="InterPro" id="IPR024787">
    <property type="entry name" value="EcsC"/>
</dbReference>
<dbReference type="OrthoDB" id="1705901at2"/>
<dbReference type="Pfam" id="PF12787">
    <property type="entry name" value="EcsC"/>
    <property type="match status" value="1"/>
</dbReference>
<gene>
    <name evidence="1" type="ORF">SAMN05877753_103402</name>
</gene>
<dbReference type="RefSeq" id="WP_097158312.1">
    <property type="nucleotide sequence ID" value="NZ_JBEPMQ010000002.1"/>
</dbReference>
<dbReference type="AlphaFoldDB" id="A0A285CR19"/>
<accession>A0A285CR19</accession>
<organism evidence="1 2">
    <name type="scientific">Bacillus oleivorans</name>
    <dbReference type="NCBI Taxonomy" id="1448271"/>
    <lineage>
        <taxon>Bacteria</taxon>
        <taxon>Bacillati</taxon>
        <taxon>Bacillota</taxon>
        <taxon>Bacilli</taxon>
        <taxon>Bacillales</taxon>
        <taxon>Bacillaceae</taxon>
        <taxon>Bacillus</taxon>
    </lineage>
</organism>
<evidence type="ECO:0000313" key="1">
    <source>
        <dbReference type="EMBL" id="SNX70019.1"/>
    </source>
</evidence>
<protein>
    <submittedName>
        <fullName evidence="1">EcsC family protein</fullName>
    </submittedName>
</protein>
<dbReference type="PANTHER" id="PTHR41260">
    <property type="entry name" value="PROTEIN ECSC"/>
    <property type="match status" value="1"/>
</dbReference>
<dbReference type="EMBL" id="OAOP01000003">
    <property type="protein sequence ID" value="SNX70019.1"/>
    <property type="molecule type" value="Genomic_DNA"/>
</dbReference>
<reference evidence="1 2" key="1">
    <citation type="submission" date="2017-08" db="EMBL/GenBank/DDBJ databases">
        <authorList>
            <person name="de Groot N.N."/>
        </authorList>
    </citation>
    <scope>NUCLEOTIDE SEQUENCE [LARGE SCALE GENOMIC DNA]</scope>
    <source>
        <strain evidence="1 2">JC228</strain>
    </source>
</reference>
<proteinExistence type="predicted"/>